<gene>
    <name evidence="3" type="ORF">LCGC14_2679210</name>
</gene>
<dbReference type="InterPro" id="IPR013429">
    <property type="entry name" value="Regulatory_FmdB_Zinc_ribbon"/>
</dbReference>
<protein>
    <recommendedName>
        <fullName evidence="2">Putative regulatory protein FmdB zinc ribbon domain-containing protein</fullName>
    </recommendedName>
</protein>
<evidence type="ECO:0000256" key="1">
    <source>
        <dbReference type="SAM" id="MobiDB-lite"/>
    </source>
</evidence>
<sequence length="60" mass="6770">MPLYDYRCLKGHWFEAIRGLEERETRCPEHGLPSKRADVSGIPGANTPTVGFKPSKEIAR</sequence>
<evidence type="ECO:0000313" key="3">
    <source>
        <dbReference type="EMBL" id="KKK94800.1"/>
    </source>
</evidence>
<comment type="caution">
    <text evidence="3">The sequence shown here is derived from an EMBL/GenBank/DDBJ whole genome shotgun (WGS) entry which is preliminary data.</text>
</comment>
<feature type="region of interest" description="Disordered" evidence="1">
    <location>
        <begin position="28"/>
        <end position="60"/>
    </location>
</feature>
<dbReference type="AlphaFoldDB" id="A0A0F9A9G3"/>
<accession>A0A0F9A9G3</accession>
<organism evidence="3">
    <name type="scientific">marine sediment metagenome</name>
    <dbReference type="NCBI Taxonomy" id="412755"/>
    <lineage>
        <taxon>unclassified sequences</taxon>
        <taxon>metagenomes</taxon>
        <taxon>ecological metagenomes</taxon>
    </lineage>
</organism>
<evidence type="ECO:0000259" key="2">
    <source>
        <dbReference type="SMART" id="SM00834"/>
    </source>
</evidence>
<dbReference type="SMART" id="SM00834">
    <property type="entry name" value="CxxC_CXXC_SSSS"/>
    <property type="match status" value="1"/>
</dbReference>
<feature type="domain" description="Putative regulatory protein FmdB zinc ribbon" evidence="2">
    <location>
        <begin position="1"/>
        <end position="40"/>
    </location>
</feature>
<dbReference type="EMBL" id="LAZR01047190">
    <property type="protein sequence ID" value="KKK94800.1"/>
    <property type="molecule type" value="Genomic_DNA"/>
</dbReference>
<reference evidence="3" key="1">
    <citation type="journal article" date="2015" name="Nature">
        <title>Complex archaea that bridge the gap between prokaryotes and eukaryotes.</title>
        <authorList>
            <person name="Spang A."/>
            <person name="Saw J.H."/>
            <person name="Jorgensen S.L."/>
            <person name="Zaremba-Niedzwiedzka K."/>
            <person name="Martijn J."/>
            <person name="Lind A.E."/>
            <person name="van Eijk R."/>
            <person name="Schleper C."/>
            <person name="Guy L."/>
            <person name="Ettema T.J."/>
        </authorList>
    </citation>
    <scope>NUCLEOTIDE SEQUENCE</scope>
</reference>
<name>A0A0F9A9G3_9ZZZZ</name>
<proteinExistence type="predicted"/>